<keyword evidence="4" id="KW-1185">Reference proteome</keyword>
<evidence type="ECO:0000313" key="4">
    <source>
        <dbReference type="Proteomes" id="UP000242450"/>
    </source>
</evidence>
<dbReference type="GO" id="GO:0004435">
    <property type="term" value="F:phosphatidylinositol-4,5-bisphosphate phospholipase C activity"/>
    <property type="evidence" value="ECO:0007669"/>
    <property type="project" value="InterPro"/>
</dbReference>
<evidence type="ECO:0000313" key="3">
    <source>
        <dbReference type="EMBL" id="OWK03126.1"/>
    </source>
</evidence>
<reference evidence="3 4" key="1">
    <citation type="journal article" date="2018" name="Mol. Genet. Genomics">
        <title>The red deer Cervus elaphus genome CerEla1.0: sequencing, annotating, genes, and chromosomes.</title>
        <authorList>
            <person name="Bana N.A."/>
            <person name="Nyiri A."/>
            <person name="Nagy J."/>
            <person name="Frank K."/>
            <person name="Nagy T."/>
            <person name="Steger V."/>
            <person name="Schiller M."/>
            <person name="Lakatos P."/>
            <person name="Sugar L."/>
            <person name="Horn P."/>
            <person name="Barta E."/>
            <person name="Orosz L."/>
        </authorList>
    </citation>
    <scope>NUCLEOTIDE SEQUENCE [LARGE SCALE GENOMIC DNA]</scope>
    <source>
        <strain evidence="3">Hungarian</strain>
    </source>
</reference>
<evidence type="ECO:0000259" key="2">
    <source>
        <dbReference type="Pfam" id="PF08703"/>
    </source>
</evidence>
<gene>
    <name evidence="3" type="ORF">Celaphus_00007402</name>
</gene>
<dbReference type="GO" id="GO:0005509">
    <property type="term" value="F:calcium ion binding"/>
    <property type="evidence" value="ECO:0007669"/>
    <property type="project" value="InterPro"/>
</dbReference>
<dbReference type="GO" id="GO:0016042">
    <property type="term" value="P:lipid catabolic process"/>
    <property type="evidence" value="ECO:0007669"/>
    <property type="project" value="InterPro"/>
</dbReference>
<dbReference type="AlphaFoldDB" id="A0A212CAV4"/>
<dbReference type="Gene3D" id="1.20.1230.10">
    <property type="entry name" value="Phospholipase C beta, distal C-terminal domain"/>
    <property type="match status" value="1"/>
</dbReference>
<dbReference type="OrthoDB" id="9035231at2759"/>
<feature type="domain" description="Phospholipase C-beta C-terminal" evidence="2">
    <location>
        <begin position="25"/>
        <end position="130"/>
    </location>
</feature>
<comment type="caution">
    <text evidence="3">The sequence shown here is derived from an EMBL/GenBank/DDBJ whole genome shotgun (WGS) entry which is preliminary data.</text>
</comment>
<organism evidence="3 4">
    <name type="scientific">Cervus elaphus hippelaphus</name>
    <name type="common">European red deer</name>
    <dbReference type="NCBI Taxonomy" id="46360"/>
    <lineage>
        <taxon>Eukaryota</taxon>
        <taxon>Metazoa</taxon>
        <taxon>Chordata</taxon>
        <taxon>Craniata</taxon>
        <taxon>Vertebrata</taxon>
        <taxon>Euteleostomi</taxon>
        <taxon>Mammalia</taxon>
        <taxon>Eutheria</taxon>
        <taxon>Laurasiatheria</taxon>
        <taxon>Artiodactyla</taxon>
        <taxon>Ruminantia</taxon>
        <taxon>Pecora</taxon>
        <taxon>Cervidae</taxon>
        <taxon>Cervinae</taxon>
        <taxon>Cervus</taxon>
    </lineage>
</organism>
<dbReference type="Pfam" id="PF08703">
    <property type="entry name" value="PLC-beta_C"/>
    <property type="match status" value="1"/>
</dbReference>
<feature type="region of interest" description="Disordered" evidence="1">
    <location>
        <begin position="55"/>
        <end position="81"/>
    </location>
</feature>
<accession>A0A212CAV4</accession>
<feature type="compositionally biased region" description="Basic and acidic residues" evidence="1">
    <location>
        <begin position="62"/>
        <end position="81"/>
    </location>
</feature>
<protein>
    <recommendedName>
        <fullName evidence="2">Phospholipase C-beta C-terminal domain-containing protein</fullName>
    </recommendedName>
</protein>
<dbReference type="InterPro" id="IPR042531">
    <property type="entry name" value="PLC-beta_C_sf"/>
</dbReference>
<name>A0A212CAV4_CEREH</name>
<sequence>MRISISGDQSDRSIGSPHHLFGAPLIQKLTDVAEECQNNQLKKLKEICEKEKKELKKKMDKKRQEKITEAKSKDKSQMEEEKTEMIRSYIQEVVQYIKRLEEAQSKRQEKLVEKHKEIRQQILDEKPKVALEDHWFYVKLKPLLRSVLQGLKVLCFGTMTCALEPYCNKKA</sequence>
<dbReference type="SUPFAM" id="SSF69989">
    <property type="entry name" value="C-terminal domain of PLC-beta"/>
    <property type="match status" value="1"/>
</dbReference>
<dbReference type="Proteomes" id="UP000242450">
    <property type="component" value="Chromosome 23"/>
</dbReference>
<proteinExistence type="predicted"/>
<evidence type="ECO:0000256" key="1">
    <source>
        <dbReference type="SAM" id="MobiDB-lite"/>
    </source>
</evidence>
<dbReference type="InterPro" id="IPR014815">
    <property type="entry name" value="PLC-beta_C"/>
</dbReference>
<dbReference type="EMBL" id="MKHE01000023">
    <property type="protein sequence ID" value="OWK03126.1"/>
    <property type="molecule type" value="Genomic_DNA"/>
</dbReference>